<dbReference type="GeneID" id="26633280"/>
<evidence type="ECO:0000313" key="2">
    <source>
        <dbReference type="EMBL" id="ALA13069.1"/>
    </source>
</evidence>
<sequence length="117" mass="13670">MHKIYVTVNVSNFDGEVKGIPYAGLNFDMAKERYDYGRASKIEVWLEGVHIETHQFQKVTNKEENNDYDWVKVYDRKDKLEEQIKKANTELEALMAAHILLQEEDKKCSTSLEKTAE</sequence>
<dbReference type="RefSeq" id="YP_009207045.1">
    <property type="nucleotide sequence ID" value="NC_028890.1"/>
</dbReference>
<protein>
    <submittedName>
        <fullName evidence="2">Uncharacterized protein</fullName>
    </submittedName>
</protein>
<name>A0A0K2CZT7_9CAUD</name>
<dbReference type="KEGG" id="vg:26633280"/>
<keyword evidence="1" id="KW-0175">Coiled coil</keyword>
<proteinExistence type="predicted"/>
<dbReference type="EMBL" id="KT224359">
    <property type="protein sequence ID" value="ALA13069.1"/>
    <property type="molecule type" value="Genomic_DNA"/>
</dbReference>
<evidence type="ECO:0000313" key="3">
    <source>
        <dbReference type="Proteomes" id="UP000204602"/>
    </source>
</evidence>
<keyword evidence="3" id="KW-1185">Reference proteome</keyword>
<evidence type="ECO:0000256" key="1">
    <source>
        <dbReference type="SAM" id="Coils"/>
    </source>
</evidence>
<dbReference type="Proteomes" id="UP000204602">
    <property type="component" value="Segment"/>
</dbReference>
<dbReference type="OrthoDB" id="36008at10239"/>
<organism evidence="2 3">
    <name type="scientific">Bacillus phage TsarBomba</name>
    <dbReference type="NCBI Taxonomy" id="1690456"/>
    <lineage>
        <taxon>Viruses</taxon>
        <taxon>Duplodnaviria</taxon>
        <taxon>Heunggongvirae</taxon>
        <taxon>Uroviricota</taxon>
        <taxon>Caudoviricetes</taxon>
        <taxon>Herelleviridae</taxon>
        <taxon>Bastillevirinae</taxon>
        <taxon>Tsarbombavirus</taxon>
        <taxon>Tsarbombavirus tsarbomba</taxon>
    </lineage>
</organism>
<gene>
    <name evidence="2" type="ORF">TSARBOMBA_230</name>
</gene>
<accession>A0A0K2CZT7</accession>
<reference evidence="2 3" key="1">
    <citation type="journal article" date="2015" name="Genome Announc.">
        <title>Complete Genome Sequence of Bacillus cereus Group Phage TsarBomba.</title>
        <authorList>
            <person name="Erill I."/>
            <person name="Caruso S.M."/>
        </authorList>
    </citation>
    <scope>NUCLEOTIDE SEQUENCE [LARGE SCALE GENOMIC DNA]</scope>
</reference>
<feature type="coiled-coil region" evidence="1">
    <location>
        <begin position="77"/>
        <end position="104"/>
    </location>
</feature>